<feature type="domain" description="PucR C-terminal helix-turn-helix" evidence="3">
    <location>
        <begin position="322"/>
        <end position="379"/>
    </location>
</feature>
<evidence type="ECO:0000259" key="3">
    <source>
        <dbReference type="Pfam" id="PF13556"/>
    </source>
</evidence>
<protein>
    <submittedName>
        <fullName evidence="5">CdaR family transcriptional regulator</fullName>
    </submittedName>
</protein>
<proteinExistence type="inferred from homology"/>
<gene>
    <name evidence="5" type="ORF">OU5_0571</name>
</gene>
<dbReference type="InterPro" id="IPR042070">
    <property type="entry name" value="PucR_C-HTH_sf"/>
</dbReference>
<dbReference type="AlphaFoldDB" id="A0A024E4Z4"/>
<evidence type="ECO:0000313" key="5">
    <source>
        <dbReference type="EMBL" id="AHZ67650.1"/>
    </source>
</evidence>
<feature type="domain" description="CdaR GGDEF-like" evidence="4">
    <location>
        <begin position="158"/>
        <end position="264"/>
    </location>
</feature>
<evidence type="ECO:0000259" key="2">
    <source>
        <dbReference type="Pfam" id="PF05651"/>
    </source>
</evidence>
<dbReference type="InterPro" id="IPR041522">
    <property type="entry name" value="CdaR_GGDEF"/>
</dbReference>
<dbReference type="PANTHER" id="PTHR33744:SF15">
    <property type="entry name" value="CARBOHYDRATE DIACID REGULATOR"/>
    <property type="match status" value="1"/>
</dbReference>
<name>A0A024E4Z4_9PSED</name>
<dbReference type="Gene3D" id="1.10.10.2840">
    <property type="entry name" value="PucR C-terminal helix-turn-helix domain"/>
    <property type="match status" value="1"/>
</dbReference>
<sequence length="387" mass="43357">MRVNNLSHHALKDPDMFELDHDLAQDIVDRAMAILPYNVNVMDSQGLILGSGEPERINTRHEGAQLVLANGRVVEIDAQTAIHLKGVQPGINLPLLLDQRLIGVLGITGEPEQLRTYAELVRMTAEMLVGQRNQQAEQQWRRQRCDDLLALLLSEAGDSPRLLDEAQQLGLKPQMTRVPYLFELGMEHGPGQTVEALSAWLTSRYPDSWCVSSAKSSLLWCRPASQAIENERLLEKLDGLGWNIVRIAVGGQADGLSGLRRCYRRVGDLLAYGRDVLPRSRLLTLTRYRLPVMLWRHRNDDALDELLKPLRKVIAKDGNGQLLATLRSWCEHDGQSQACADALGIHRNSLRYRMERIAELSGVDPLKLDGMLALYLGVQLLPQTDVP</sequence>
<dbReference type="Proteomes" id="UP000026913">
    <property type="component" value="Chromosome"/>
</dbReference>
<dbReference type="HOGENOM" id="CLU_043769_1_0_6"/>
<dbReference type="Pfam" id="PF13556">
    <property type="entry name" value="HTH_30"/>
    <property type="match status" value="1"/>
</dbReference>
<dbReference type="KEGG" id="pman:OU5_0571"/>
<evidence type="ECO:0000313" key="6">
    <source>
        <dbReference type="Proteomes" id="UP000026913"/>
    </source>
</evidence>
<dbReference type="EMBL" id="CP005960">
    <property type="protein sequence ID" value="AHZ67650.1"/>
    <property type="molecule type" value="Genomic_DNA"/>
</dbReference>
<dbReference type="Pfam" id="PF17853">
    <property type="entry name" value="GGDEF_2"/>
    <property type="match status" value="1"/>
</dbReference>
<evidence type="ECO:0000256" key="1">
    <source>
        <dbReference type="ARBA" id="ARBA00006754"/>
    </source>
</evidence>
<dbReference type="PANTHER" id="PTHR33744">
    <property type="entry name" value="CARBOHYDRATE DIACID REGULATOR"/>
    <property type="match status" value="1"/>
</dbReference>
<dbReference type="InterPro" id="IPR025736">
    <property type="entry name" value="PucR_C-HTH_dom"/>
</dbReference>
<dbReference type="InterPro" id="IPR051448">
    <property type="entry name" value="CdaR-like_regulators"/>
</dbReference>
<dbReference type="InterPro" id="IPR008599">
    <property type="entry name" value="Diacid_rec"/>
</dbReference>
<evidence type="ECO:0000259" key="4">
    <source>
        <dbReference type="Pfam" id="PF17853"/>
    </source>
</evidence>
<organism evidence="5 6">
    <name type="scientific">Pseudomonas mandelii JR-1</name>
    <dbReference type="NCBI Taxonomy" id="1147786"/>
    <lineage>
        <taxon>Bacteria</taxon>
        <taxon>Pseudomonadati</taxon>
        <taxon>Pseudomonadota</taxon>
        <taxon>Gammaproteobacteria</taxon>
        <taxon>Pseudomonadales</taxon>
        <taxon>Pseudomonadaceae</taxon>
        <taxon>Pseudomonas</taxon>
    </lineage>
</organism>
<comment type="similarity">
    <text evidence="1">Belongs to the CdaR family.</text>
</comment>
<feature type="domain" description="Putative sugar diacid recognition" evidence="2">
    <location>
        <begin position="19"/>
        <end position="149"/>
    </location>
</feature>
<accession>A0A024E4Z4</accession>
<reference evidence="5 6" key="1">
    <citation type="journal article" date="2012" name="J. Bacteriol.">
        <title>Genome sequence of cold-adapted Pseudomonas mandelii strain JR-1.</title>
        <authorList>
            <person name="Jang S.H."/>
            <person name="Kim J."/>
            <person name="Kim J."/>
            <person name="Hong S."/>
            <person name="Lee C."/>
        </authorList>
    </citation>
    <scope>NUCLEOTIDE SEQUENCE [LARGE SCALE GENOMIC DNA]</scope>
    <source>
        <strain evidence="5 6">JR-1</strain>
    </source>
</reference>
<dbReference type="Pfam" id="PF05651">
    <property type="entry name" value="Diacid_rec"/>
    <property type="match status" value="1"/>
</dbReference>